<name>K1WQ15_MARBU</name>
<evidence type="ECO:0000313" key="2">
    <source>
        <dbReference type="EMBL" id="EKD19675.1"/>
    </source>
</evidence>
<dbReference type="HOGENOM" id="CLU_2455189_0_0_1"/>
<evidence type="ECO:0000256" key="1">
    <source>
        <dbReference type="SAM" id="MobiDB-lite"/>
    </source>
</evidence>
<feature type="region of interest" description="Disordered" evidence="1">
    <location>
        <begin position="53"/>
        <end position="89"/>
    </location>
</feature>
<dbReference type="KEGG" id="mbe:MBM_01627"/>
<organism evidence="2 3">
    <name type="scientific">Marssonina brunnea f. sp. multigermtubi (strain MB_m1)</name>
    <name type="common">Marssonina leaf spot fungus</name>
    <dbReference type="NCBI Taxonomy" id="1072389"/>
    <lineage>
        <taxon>Eukaryota</taxon>
        <taxon>Fungi</taxon>
        <taxon>Dikarya</taxon>
        <taxon>Ascomycota</taxon>
        <taxon>Pezizomycotina</taxon>
        <taxon>Leotiomycetes</taxon>
        <taxon>Helotiales</taxon>
        <taxon>Drepanopezizaceae</taxon>
        <taxon>Drepanopeziza</taxon>
    </lineage>
</organism>
<dbReference type="Proteomes" id="UP000006753">
    <property type="component" value="Unassembled WGS sequence"/>
</dbReference>
<accession>K1WQ15</accession>
<reference evidence="2 3" key="1">
    <citation type="journal article" date="2012" name="BMC Genomics">
        <title>Sequencing the genome of Marssonina brunnea reveals fungus-poplar co-evolution.</title>
        <authorList>
            <person name="Zhu S."/>
            <person name="Cao Y.-Z."/>
            <person name="Jiang C."/>
            <person name="Tan B.-Y."/>
            <person name="Wang Z."/>
            <person name="Feng S."/>
            <person name="Zhang L."/>
            <person name="Su X.-H."/>
            <person name="Brejova B."/>
            <person name="Vinar T."/>
            <person name="Xu M."/>
            <person name="Wang M.-X."/>
            <person name="Zhang S.-G."/>
            <person name="Huang M.-R."/>
            <person name="Wu R."/>
            <person name="Zhou Y."/>
        </authorList>
    </citation>
    <scope>NUCLEOTIDE SEQUENCE [LARGE SCALE GENOMIC DNA]</scope>
    <source>
        <strain evidence="2 3">MB_m1</strain>
    </source>
</reference>
<feature type="compositionally biased region" description="Basic and acidic residues" evidence="1">
    <location>
        <begin position="64"/>
        <end position="75"/>
    </location>
</feature>
<protein>
    <submittedName>
        <fullName evidence="2">Uncharacterized protein</fullName>
    </submittedName>
</protein>
<dbReference type="EMBL" id="JH921430">
    <property type="protein sequence ID" value="EKD19675.1"/>
    <property type="molecule type" value="Genomic_DNA"/>
</dbReference>
<proteinExistence type="predicted"/>
<evidence type="ECO:0000313" key="3">
    <source>
        <dbReference type="Proteomes" id="UP000006753"/>
    </source>
</evidence>
<keyword evidence="3" id="KW-1185">Reference proteome</keyword>
<dbReference type="InParanoid" id="K1WQ15"/>
<sequence length="89" mass="9832">MRIEQLDNDPKNLYRLPSSSHALIFEDDDSESDIDLVSPSKKGFLGVLDDDSESDIDLVGPTKNESHKKAKKGDEADNTANVRKKAMKG</sequence>
<dbReference type="AlphaFoldDB" id="K1WQ15"/>
<gene>
    <name evidence="2" type="ORF">MBM_01627</name>
</gene>